<name>A0AAV3Z7M1_9GAST</name>
<dbReference type="AlphaFoldDB" id="A0AAV3Z7M1"/>
<feature type="region of interest" description="Disordered" evidence="1">
    <location>
        <begin position="1"/>
        <end position="52"/>
    </location>
</feature>
<sequence length="84" mass="9252">MTSVFQRPPLAASTWQALTPKPTTERSPHADLRAGSLTSRPPTAPFQEGTHGNPLAFVREFCKRRALSRLDSARSRPCGRGHQV</sequence>
<gene>
    <name evidence="2" type="ORF">PoB_001689900</name>
</gene>
<evidence type="ECO:0000256" key="1">
    <source>
        <dbReference type="SAM" id="MobiDB-lite"/>
    </source>
</evidence>
<dbReference type="EMBL" id="BLXT01002034">
    <property type="protein sequence ID" value="GFN90393.1"/>
    <property type="molecule type" value="Genomic_DNA"/>
</dbReference>
<keyword evidence="3" id="KW-1185">Reference proteome</keyword>
<proteinExistence type="predicted"/>
<dbReference type="Proteomes" id="UP000735302">
    <property type="component" value="Unassembled WGS sequence"/>
</dbReference>
<feature type="compositionally biased region" description="Basic and acidic residues" evidence="1">
    <location>
        <begin position="23"/>
        <end position="32"/>
    </location>
</feature>
<reference evidence="2 3" key="1">
    <citation type="journal article" date="2021" name="Elife">
        <title>Chloroplast acquisition without the gene transfer in kleptoplastic sea slugs, Plakobranchus ocellatus.</title>
        <authorList>
            <person name="Maeda T."/>
            <person name="Takahashi S."/>
            <person name="Yoshida T."/>
            <person name="Shimamura S."/>
            <person name="Takaki Y."/>
            <person name="Nagai Y."/>
            <person name="Toyoda A."/>
            <person name="Suzuki Y."/>
            <person name="Arimoto A."/>
            <person name="Ishii H."/>
            <person name="Satoh N."/>
            <person name="Nishiyama T."/>
            <person name="Hasebe M."/>
            <person name="Maruyama T."/>
            <person name="Minagawa J."/>
            <person name="Obokata J."/>
            <person name="Shigenobu S."/>
        </authorList>
    </citation>
    <scope>NUCLEOTIDE SEQUENCE [LARGE SCALE GENOMIC DNA]</scope>
</reference>
<accession>A0AAV3Z7M1</accession>
<protein>
    <submittedName>
        <fullName evidence="2">Uncharacterized protein</fullName>
    </submittedName>
</protein>
<comment type="caution">
    <text evidence="2">The sequence shown here is derived from an EMBL/GenBank/DDBJ whole genome shotgun (WGS) entry which is preliminary data.</text>
</comment>
<organism evidence="2 3">
    <name type="scientific">Plakobranchus ocellatus</name>
    <dbReference type="NCBI Taxonomy" id="259542"/>
    <lineage>
        <taxon>Eukaryota</taxon>
        <taxon>Metazoa</taxon>
        <taxon>Spiralia</taxon>
        <taxon>Lophotrochozoa</taxon>
        <taxon>Mollusca</taxon>
        <taxon>Gastropoda</taxon>
        <taxon>Heterobranchia</taxon>
        <taxon>Euthyneura</taxon>
        <taxon>Panpulmonata</taxon>
        <taxon>Sacoglossa</taxon>
        <taxon>Placobranchoidea</taxon>
        <taxon>Plakobranchidae</taxon>
        <taxon>Plakobranchus</taxon>
    </lineage>
</organism>
<evidence type="ECO:0000313" key="2">
    <source>
        <dbReference type="EMBL" id="GFN90393.1"/>
    </source>
</evidence>
<evidence type="ECO:0000313" key="3">
    <source>
        <dbReference type="Proteomes" id="UP000735302"/>
    </source>
</evidence>